<dbReference type="Pfam" id="PF07837">
    <property type="entry name" value="FTCD_N"/>
    <property type="match status" value="1"/>
</dbReference>
<reference evidence="5 6" key="1">
    <citation type="submission" date="2024-02" db="EMBL/GenBank/DDBJ databases">
        <title>A novel Gemmatimonadota bacterium.</title>
        <authorList>
            <person name="Du Z.-J."/>
            <person name="Ye Y.-Q."/>
        </authorList>
    </citation>
    <scope>NUCLEOTIDE SEQUENCE [LARGE SCALE GENOMIC DNA]</scope>
    <source>
        <strain evidence="5 6">DH-20</strain>
    </source>
</reference>
<keyword evidence="2" id="KW-0808">Transferase</keyword>
<dbReference type="RefSeq" id="WP_405276591.1">
    <property type="nucleotide sequence ID" value="NZ_JBBHLI010000009.1"/>
</dbReference>
<dbReference type="InterPro" id="IPR037064">
    <property type="entry name" value="Formiminotransferase_N_sf"/>
</dbReference>
<evidence type="ECO:0000256" key="1">
    <source>
        <dbReference type="ARBA" id="ARBA00012252"/>
    </source>
</evidence>
<dbReference type="Gene3D" id="3.30.990.10">
    <property type="entry name" value="Formiminotransferase, N-terminal subdomain"/>
    <property type="match status" value="1"/>
</dbReference>
<evidence type="ECO:0000256" key="2">
    <source>
        <dbReference type="ARBA" id="ARBA00022679"/>
    </source>
</evidence>
<gene>
    <name evidence="5" type="ORF">WI372_14360</name>
</gene>
<sequence>MLEAVPNFSEGRDPEFLREVTTEMEREGVEVLDASADRDHHRSVVTLVGAPEQVEAALVASARVAIERIDLRRHRGVHPRIGAIDVAPLVPLVRTPMETAVASARRVADGIAALGVPVYLYGRASSENASLPALRRGGFEALRDGFPEGRKPCLSAGRRAAHPTAGATCVGARPLLLAWNLVVEGVSRSALASLARELRESDGGIPGVRALALHLEESGLAQLSMNLEDADTRDPDVVFEAAEAGVRSRGGRVVATEVIGMIPDTLVLRTSARRLRLLDAHPGRLLSARLAGHLARRGASDLEALVSWVRTCGSAVPDHVRRAAERLALPSTITPIPGDPA</sequence>
<comment type="caution">
    <text evidence="5">The sequence shown here is derived from an EMBL/GenBank/DDBJ whole genome shotgun (WGS) entry which is preliminary data.</text>
</comment>
<feature type="domain" description="Formiminotransferase C-terminal subdomain" evidence="3">
    <location>
        <begin position="175"/>
        <end position="289"/>
    </location>
</feature>
<dbReference type="InterPro" id="IPR012886">
    <property type="entry name" value="Formiminotransferase_N"/>
</dbReference>
<dbReference type="InterPro" id="IPR037070">
    <property type="entry name" value="Formiminotransferase_C_sf"/>
</dbReference>
<dbReference type="EMBL" id="JBBHLI010000009">
    <property type="protein sequence ID" value="MEK9502172.1"/>
    <property type="molecule type" value="Genomic_DNA"/>
</dbReference>
<organism evidence="5 6">
    <name type="scientific">Gaopeijia maritima</name>
    <dbReference type="NCBI Taxonomy" id="3119007"/>
    <lineage>
        <taxon>Bacteria</taxon>
        <taxon>Pseudomonadati</taxon>
        <taxon>Gemmatimonadota</taxon>
        <taxon>Longimicrobiia</taxon>
        <taxon>Gaopeijiales</taxon>
        <taxon>Gaopeijiaceae</taxon>
        <taxon>Gaopeijia</taxon>
    </lineage>
</organism>
<evidence type="ECO:0000313" key="6">
    <source>
        <dbReference type="Proteomes" id="UP001484239"/>
    </source>
</evidence>
<dbReference type="Pfam" id="PF02971">
    <property type="entry name" value="FTCD"/>
    <property type="match status" value="1"/>
</dbReference>
<dbReference type="PANTHER" id="PTHR12234">
    <property type="entry name" value="FORMIMINOTRANSFERASE-CYCLODEAMINASE"/>
    <property type="match status" value="1"/>
</dbReference>
<name>A0ABU9EBS0_9BACT</name>
<dbReference type="Proteomes" id="UP001484239">
    <property type="component" value="Unassembled WGS sequence"/>
</dbReference>
<proteinExistence type="predicted"/>
<dbReference type="InterPro" id="IPR013802">
    <property type="entry name" value="Formiminotransferase_C"/>
</dbReference>
<protein>
    <recommendedName>
        <fullName evidence="1">glutamate formimidoyltransferase</fullName>
        <ecNumber evidence="1">2.1.2.5</ecNumber>
    </recommendedName>
</protein>
<accession>A0ABU9EBS0</accession>
<dbReference type="SUPFAM" id="SSF55116">
    <property type="entry name" value="Formiminotransferase domain of formiminotransferase-cyclodeaminase"/>
    <property type="match status" value="2"/>
</dbReference>
<dbReference type="InterPro" id="IPR051623">
    <property type="entry name" value="FTCD"/>
</dbReference>
<dbReference type="PANTHER" id="PTHR12234:SF1">
    <property type="entry name" value="FORMIMINOTRANSFERASE N-TERMINAL SUBDOMAIN-CONTAINING PROTEIN"/>
    <property type="match status" value="1"/>
</dbReference>
<dbReference type="Gene3D" id="3.30.70.670">
    <property type="entry name" value="Formiminotransferase, C-terminal subdomain"/>
    <property type="match status" value="1"/>
</dbReference>
<dbReference type="SMART" id="SM01222">
    <property type="entry name" value="FTCD_N"/>
    <property type="match status" value="1"/>
</dbReference>
<dbReference type="InterPro" id="IPR022384">
    <property type="entry name" value="FormiminoTrfase_cat_dom_sf"/>
</dbReference>
<evidence type="ECO:0000259" key="4">
    <source>
        <dbReference type="SMART" id="SM01222"/>
    </source>
</evidence>
<feature type="domain" description="Formiminotransferase N-terminal subdomain" evidence="4">
    <location>
        <begin position="1"/>
        <end position="174"/>
    </location>
</feature>
<keyword evidence="6" id="KW-1185">Reference proteome</keyword>
<evidence type="ECO:0000313" key="5">
    <source>
        <dbReference type="EMBL" id="MEK9502172.1"/>
    </source>
</evidence>
<evidence type="ECO:0000259" key="3">
    <source>
        <dbReference type="SMART" id="SM01221"/>
    </source>
</evidence>
<dbReference type="SMART" id="SM01221">
    <property type="entry name" value="FTCD"/>
    <property type="match status" value="1"/>
</dbReference>
<dbReference type="EC" id="2.1.2.5" evidence="1"/>